<sequence length="349" mass="37206">MRITLVSDAWAPQVNGVVRTLTTTVDMLRARGHVVQTITPDLFVSVPCPTYAEIRLALTTRRAVSRLIDEFRPEAIHIATEGPLGWLARGWCAARGIPFTTSFHTRFPDYVAARTPLSTDWLWKQVTRFHAPARHILVATPRLAAELATHDLTQTQLWSRGVDLAAFSTDVAPHPAMAGLARPIQLSVGRVAVEKNLSAFLDLRGEGTKVVVGEGPALSSLRARYPDVVFLGPLHGAALAGAYRAADVFVFPSLTDTFGLVMIEALACGTPVAGFPVAGPLDIVGEDGLGVAGGTVPIGAIDADLGQAVARAMKADRRACAAYATHFSWDRCLDQFVAALAGIETPLSA</sequence>
<dbReference type="CDD" id="cd03814">
    <property type="entry name" value="GT4-like"/>
    <property type="match status" value="1"/>
</dbReference>
<dbReference type="SUPFAM" id="SSF53756">
    <property type="entry name" value="UDP-Glycosyltransferase/glycogen phosphorylase"/>
    <property type="match status" value="1"/>
</dbReference>
<reference evidence="2 3" key="1">
    <citation type="submission" date="2019-07" db="EMBL/GenBank/DDBJ databases">
        <title>Novel species isolated from glacier.</title>
        <authorList>
            <person name="Liu Q."/>
            <person name="Xin Y.-H."/>
        </authorList>
    </citation>
    <scope>NUCLEOTIDE SEQUENCE [LARGE SCALE GENOMIC DNA]</scope>
    <source>
        <strain evidence="2 3">LB1R16</strain>
    </source>
</reference>
<dbReference type="EMBL" id="VJWA01000001">
    <property type="protein sequence ID" value="TRW17923.1"/>
    <property type="molecule type" value="Genomic_DNA"/>
</dbReference>
<name>A0A552UI76_9SPHN</name>
<evidence type="ECO:0000313" key="2">
    <source>
        <dbReference type="EMBL" id="TRW17923.1"/>
    </source>
</evidence>
<organism evidence="2 3">
    <name type="scientific">Glacieibacterium frigidum</name>
    <dbReference type="NCBI Taxonomy" id="2593303"/>
    <lineage>
        <taxon>Bacteria</taxon>
        <taxon>Pseudomonadati</taxon>
        <taxon>Pseudomonadota</taxon>
        <taxon>Alphaproteobacteria</taxon>
        <taxon>Sphingomonadales</taxon>
        <taxon>Sphingosinicellaceae</taxon>
        <taxon>Glacieibacterium</taxon>
    </lineage>
</organism>
<dbReference type="Gene3D" id="3.40.50.2000">
    <property type="entry name" value="Glycogen Phosphorylase B"/>
    <property type="match status" value="2"/>
</dbReference>
<keyword evidence="3" id="KW-1185">Reference proteome</keyword>
<gene>
    <name evidence="2" type="ORF">FMM06_07285</name>
</gene>
<keyword evidence="2" id="KW-0808">Transferase</keyword>
<dbReference type="RefSeq" id="WP_144236617.1">
    <property type="nucleotide sequence ID" value="NZ_VJWA01000001.1"/>
</dbReference>
<dbReference type="InterPro" id="IPR050194">
    <property type="entry name" value="Glycosyltransferase_grp1"/>
</dbReference>
<dbReference type="AlphaFoldDB" id="A0A552UI76"/>
<dbReference type="InterPro" id="IPR028098">
    <property type="entry name" value="Glyco_trans_4-like_N"/>
</dbReference>
<feature type="domain" description="Glycosyltransferase subfamily 4-like N-terminal" evidence="1">
    <location>
        <begin position="14"/>
        <end position="165"/>
    </location>
</feature>
<evidence type="ECO:0000313" key="3">
    <source>
        <dbReference type="Proteomes" id="UP000317894"/>
    </source>
</evidence>
<evidence type="ECO:0000259" key="1">
    <source>
        <dbReference type="Pfam" id="PF13439"/>
    </source>
</evidence>
<protein>
    <submittedName>
        <fullName evidence="2">Glycosyltransferase family 1 protein</fullName>
    </submittedName>
</protein>
<dbReference type="GO" id="GO:0016757">
    <property type="term" value="F:glycosyltransferase activity"/>
    <property type="evidence" value="ECO:0007669"/>
    <property type="project" value="TreeGrafter"/>
</dbReference>
<proteinExistence type="predicted"/>
<accession>A0A552UI76</accession>
<dbReference type="Pfam" id="PF13692">
    <property type="entry name" value="Glyco_trans_1_4"/>
    <property type="match status" value="1"/>
</dbReference>
<dbReference type="PANTHER" id="PTHR45947:SF3">
    <property type="entry name" value="SULFOQUINOVOSYL TRANSFERASE SQD2"/>
    <property type="match status" value="1"/>
</dbReference>
<dbReference type="OrthoDB" id="9790710at2"/>
<dbReference type="Proteomes" id="UP000317894">
    <property type="component" value="Unassembled WGS sequence"/>
</dbReference>
<dbReference type="Pfam" id="PF13439">
    <property type="entry name" value="Glyco_transf_4"/>
    <property type="match status" value="1"/>
</dbReference>
<dbReference type="PANTHER" id="PTHR45947">
    <property type="entry name" value="SULFOQUINOVOSYL TRANSFERASE SQD2"/>
    <property type="match status" value="1"/>
</dbReference>
<comment type="caution">
    <text evidence="2">The sequence shown here is derived from an EMBL/GenBank/DDBJ whole genome shotgun (WGS) entry which is preliminary data.</text>
</comment>